<dbReference type="EMBL" id="BQNB010017357">
    <property type="protein sequence ID" value="GJT62225.1"/>
    <property type="molecule type" value="Genomic_DNA"/>
</dbReference>
<organism evidence="1 2">
    <name type="scientific">Tanacetum coccineum</name>
    <dbReference type="NCBI Taxonomy" id="301880"/>
    <lineage>
        <taxon>Eukaryota</taxon>
        <taxon>Viridiplantae</taxon>
        <taxon>Streptophyta</taxon>
        <taxon>Embryophyta</taxon>
        <taxon>Tracheophyta</taxon>
        <taxon>Spermatophyta</taxon>
        <taxon>Magnoliopsida</taxon>
        <taxon>eudicotyledons</taxon>
        <taxon>Gunneridae</taxon>
        <taxon>Pentapetalae</taxon>
        <taxon>asterids</taxon>
        <taxon>campanulids</taxon>
        <taxon>Asterales</taxon>
        <taxon>Asteraceae</taxon>
        <taxon>Asteroideae</taxon>
        <taxon>Anthemideae</taxon>
        <taxon>Anthemidinae</taxon>
        <taxon>Tanacetum</taxon>
    </lineage>
</organism>
<dbReference type="Proteomes" id="UP001151760">
    <property type="component" value="Unassembled WGS sequence"/>
</dbReference>
<accession>A0ABQ5FFX1</accession>
<reference evidence="1" key="1">
    <citation type="journal article" date="2022" name="Int. J. Mol. Sci.">
        <title>Draft Genome of Tanacetum Coccineum: Genomic Comparison of Closely Related Tanacetum-Family Plants.</title>
        <authorList>
            <person name="Yamashiro T."/>
            <person name="Shiraishi A."/>
            <person name="Nakayama K."/>
            <person name="Satake H."/>
        </authorList>
    </citation>
    <scope>NUCLEOTIDE SEQUENCE</scope>
</reference>
<sequence length="84" mass="9562">MNCTLNLHNWKDVRLVIGKGKRDATTVDINAGKHVDIVVDDEVLHKLVSMVEKNDLFEELIIAVVDTELNLTEFDSEQPMQEDL</sequence>
<protein>
    <submittedName>
        <fullName evidence="1">Uncharacterized protein</fullName>
    </submittedName>
</protein>
<name>A0ABQ5FFX1_9ASTR</name>
<proteinExistence type="predicted"/>
<reference evidence="1" key="2">
    <citation type="submission" date="2022-01" db="EMBL/GenBank/DDBJ databases">
        <authorList>
            <person name="Yamashiro T."/>
            <person name="Shiraishi A."/>
            <person name="Satake H."/>
            <person name="Nakayama K."/>
        </authorList>
    </citation>
    <scope>NUCLEOTIDE SEQUENCE</scope>
</reference>
<gene>
    <name evidence="1" type="ORF">Tco_1005758</name>
</gene>
<evidence type="ECO:0000313" key="2">
    <source>
        <dbReference type="Proteomes" id="UP001151760"/>
    </source>
</evidence>
<evidence type="ECO:0000313" key="1">
    <source>
        <dbReference type="EMBL" id="GJT62225.1"/>
    </source>
</evidence>
<keyword evidence="2" id="KW-1185">Reference proteome</keyword>
<comment type="caution">
    <text evidence="1">The sequence shown here is derived from an EMBL/GenBank/DDBJ whole genome shotgun (WGS) entry which is preliminary data.</text>
</comment>